<dbReference type="AlphaFoldDB" id="A0A4V2SBD8"/>
<evidence type="ECO:0000256" key="4">
    <source>
        <dbReference type="ARBA" id="ARBA00022475"/>
    </source>
</evidence>
<gene>
    <name evidence="10" type="ORF">EV214_11153</name>
</gene>
<accession>A0A4V2SBD8</accession>
<feature type="transmembrane region" description="Helical" evidence="9">
    <location>
        <begin position="293"/>
        <end position="315"/>
    </location>
</feature>
<feature type="transmembrane region" description="Helical" evidence="9">
    <location>
        <begin position="179"/>
        <end position="196"/>
    </location>
</feature>
<evidence type="ECO:0000256" key="2">
    <source>
        <dbReference type="ARBA" id="ARBA00005697"/>
    </source>
</evidence>
<feature type="transmembrane region" description="Helical" evidence="9">
    <location>
        <begin position="382"/>
        <end position="412"/>
    </location>
</feature>
<evidence type="ECO:0000256" key="1">
    <source>
        <dbReference type="ARBA" id="ARBA00004651"/>
    </source>
</evidence>
<dbReference type="GO" id="GO:0005345">
    <property type="term" value="F:purine nucleobase transmembrane transporter activity"/>
    <property type="evidence" value="ECO:0007669"/>
    <property type="project" value="TreeGrafter"/>
</dbReference>
<organism evidence="10 11">
    <name type="scientific">Marinisporobacter balticus</name>
    <dbReference type="NCBI Taxonomy" id="2018667"/>
    <lineage>
        <taxon>Bacteria</taxon>
        <taxon>Bacillati</taxon>
        <taxon>Bacillota</taxon>
        <taxon>Clostridia</taxon>
        <taxon>Peptostreptococcales</taxon>
        <taxon>Thermotaleaceae</taxon>
        <taxon>Marinisporobacter</taxon>
    </lineage>
</organism>
<dbReference type="InterPro" id="IPR026033">
    <property type="entry name" value="Azg-like_bact_archaea"/>
</dbReference>
<dbReference type="Pfam" id="PF00860">
    <property type="entry name" value="Xan_ur_permease"/>
    <property type="match status" value="1"/>
</dbReference>
<protein>
    <submittedName>
        <fullName evidence="10">AGZA family xanthine/uracil permease-like MFS transporter</fullName>
    </submittedName>
</protein>
<proteinExistence type="inferred from homology"/>
<dbReference type="InterPro" id="IPR006043">
    <property type="entry name" value="NCS2"/>
</dbReference>
<feature type="transmembrane region" description="Helical" evidence="9">
    <location>
        <begin position="355"/>
        <end position="376"/>
    </location>
</feature>
<keyword evidence="6 8" id="KW-1133">Transmembrane helix</keyword>
<evidence type="ECO:0000256" key="6">
    <source>
        <dbReference type="ARBA" id="ARBA00022989"/>
    </source>
</evidence>
<reference evidence="10 11" key="1">
    <citation type="submission" date="2019-03" db="EMBL/GenBank/DDBJ databases">
        <title>Genomic Encyclopedia of Type Strains, Phase IV (KMG-IV): sequencing the most valuable type-strain genomes for metagenomic binning, comparative biology and taxonomic classification.</title>
        <authorList>
            <person name="Goeker M."/>
        </authorList>
    </citation>
    <scope>NUCLEOTIDE SEQUENCE [LARGE SCALE GENOMIC DNA]</scope>
    <source>
        <strain evidence="10 11">DSM 102940</strain>
    </source>
</reference>
<dbReference type="PIRSF" id="PIRSF005353">
    <property type="entry name" value="PbuG"/>
    <property type="match status" value="1"/>
</dbReference>
<feature type="transmembrane region" description="Helical" evidence="9">
    <location>
        <begin position="92"/>
        <end position="123"/>
    </location>
</feature>
<comment type="subcellular location">
    <subcellularLocation>
        <location evidence="1 8">Cell membrane</location>
        <topology evidence="1 8">Multi-pass membrane protein</topology>
    </subcellularLocation>
</comment>
<name>A0A4V2SBD8_9FIRM</name>
<evidence type="ECO:0000256" key="3">
    <source>
        <dbReference type="ARBA" id="ARBA00022448"/>
    </source>
</evidence>
<evidence type="ECO:0000256" key="9">
    <source>
        <dbReference type="SAM" id="Phobius"/>
    </source>
</evidence>
<comment type="similarity">
    <text evidence="2 8">Belongs to the nucleobase:cation symporter-2 (NCS2) (TC 2.A.40) family. Azg-like subfamily.</text>
</comment>
<evidence type="ECO:0000313" key="10">
    <source>
        <dbReference type="EMBL" id="TCO74790.1"/>
    </source>
</evidence>
<evidence type="ECO:0000313" key="11">
    <source>
        <dbReference type="Proteomes" id="UP000294919"/>
    </source>
</evidence>
<evidence type="ECO:0000256" key="8">
    <source>
        <dbReference type="PIRNR" id="PIRNR005353"/>
    </source>
</evidence>
<dbReference type="PANTHER" id="PTHR43337:SF1">
    <property type="entry name" value="XANTHINE_URACIL PERMEASE C887.17-RELATED"/>
    <property type="match status" value="1"/>
</dbReference>
<feature type="transmembrane region" description="Helical" evidence="9">
    <location>
        <begin position="203"/>
        <end position="222"/>
    </location>
</feature>
<keyword evidence="7 8" id="KW-0472">Membrane</keyword>
<feature type="transmembrane region" description="Helical" evidence="9">
    <location>
        <begin position="247"/>
        <end position="273"/>
    </location>
</feature>
<dbReference type="Proteomes" id="UP000294919">
    <property type="component" value="Unassembled WGS sequence"/>
</dbReference>
<dbReference type="InterPro" id="IPR045018">
    <property type="entry name" value="Azg-like"/>
</dbReference>
<evidence type="ECO:0000256" key="5">
    <source>
        <dbReference type="ARBA" id="ARBA00022692"/>
    </source>
</evidence>
<keyword evidence="5 8" id="KW-0812">Transmembrane</keyword>
<dbReference type="GO" id="GO:0005886">
    <property type="term" value="C:plasma membrane"/>
    <property type="evidence" value="ECO:0007669"/>
    <property type="project" value="UniProtKB-SubCell"/>
</dbReference>
<dbReference type="RefSeq" id="WP_330571288.1">
    <property type="nucleotide sequence ID" value="NZ_SLWV01000011.1"/>
</dbReference>
<sequence length="440" mass="46561">MEITNKNKGVLANLFKLSENKTTIKTEIIAGVTTFMTMAYILIVNPDILSATGMDRGAVFTATALSAAFATFLMAFMANLPFALAPGMGLNAFFAFSVVIGMGYSWQFALTAVLIEGLIFIILTLTNVREAIINGMPMVIKNSVSVGIGLFIAFIGFQSAGIIVDNPATLVGLGNVKDPGVLLALVGIIVTGILLVKNIKGALLMGIIVTTIGGIIIGKTAIPDTFISTPPSIKPIFWQFVSMKEVLSWNMVIVVFTFLFVDLFDTLGTLIGVSTKANMIDKDGKIPKVKQALFADAIGTTAGAMMGTSTVTTYVESASGVAEGGRTGLTALTTGVLFLISAACAPIFATVPPQATAAVLIVVGMFMMSPILKINFEDYTEAIPAFLTIIMMPLAYSIAEGLVFGTISYVLLKVMAGRSKEVHPMMYVITTLFILKHVLG</sequence>
<keyword evidence="11" id="KW-1185">Reference proteome</keyword>
<dbReference type="EMBL" id="SLWV01000011">
    <property type="protein sequence ID" value="TCO74790.1"/>
    <property type="molecule type" value="Genomic_DNA"/>
</dbReference>
<dbReference type="PANTHER" id="PTHR43337">
    <property type="entry name" value="XANTHINE/URACIL PERMEASE C887.17-RELATED"/>
    <property type="match status" value="1"/>
</dbReference>
<comment type="caution">
    <text evidence="10">The sequence shown here is derived from an EMBL/GenBank/DDBJ whole genome shotgun (WGS) entry which is preliminary data.</text>
</comment>
<feature type="transmembrane region" description="Helical" evidence="9">
    <location>
        <begin position="327"/>
        <end position="348"/>
    </location>
</feature>
<feature type="transmembrane region" description="Helical" evidence="9">
    <location>
        <begin position="28"/>
        <end position="45"/>
    </location>
</feature>
<feature type="transmembrane region" description="Helical" evidence="9">
    <location>
        <begin position="144"/>
        <end position="164"/>
    </location>
</feature>
<feature type="transmembrane region" description="Helical" evidence="9">
    <location>
        <begin position="57"/>
        <end position="80"/>
    </location>
</feature>
<keyword evidence="3 8" id="KW-0813">Transport</keyword>
<keyword evidence="4 8" id="KW-1003">Cell membrane</keyword>
<evidence type="ECO:0000256" key="7">
    <source>
        <dbReference type="ARBA" id="ARBA00023136"/>
    </source>
</evidence>